<sequence>MTSRRSNGEEVRVGGEFVESPTNETGDETTSGESQLPNPKVTSLLHAYGSFRGWQTEPSSTHQNQGSEGPIVEFFRLFHDVISSDTDRQDIPSLLGEDATVFLEFLFQIMKVWSMFKMWTQTDDLRTQIHRLVVKLSRKSSLVPQSLAITGVEILRENHVYGGFGIIHLGSYLGQKVAVKQLRVAVKNQPVQQQKHQRRFCQEALIWCSLEHPNILPLLGVDFVTFGSYPAMISPWMENGNILDYIDSRDLQVSQVDNMLFEISKGLEYLHDRYIVHGDLRGMNILVDPQGHALVADFGLSIIPEITLSASPSKAGCTRWNAPELVDWTRRGSRSYATDVYSLAMVALEIYTRDVPFAHLENDMAVALSILANNRPNRSEVGGAMSDEIWALVQDCWAQGPSDRPTITQICERLSALDHSPEQPISRSLTPRPPTAFQPTVIVEPDRHIERTILNEDTLDSPTVTILTFSASDPPPGDRRTQHSVSEEEEETLLSFPFDPPMNQDPTPSSERTTTPVPTPSVSEPPTTSSPAAPVSPTPTAAPRPRRQSDPGLHTGSGSSGGGITPPITPARSEPSLPPPEYSPPPSPSDIRIVFLPLVNQIAAQKRIEVKYADVFSGPPHAPIWSVKCNIDGRDVGEGRGVTKQGAKETAAKQAYYALNWNHCALPNGQGSGLLQNQPFLPRFNQMAAQRRHEVEWLPTNSGPPHALRWFITCSVDGHPMGYGQGLTKQAAKEDAAEQAFSAMGWSTRED</sequence>
<dbReference type="SMART" id="SM00358">
    <property type="entry name" value="DSRM"/>
    <property type="match status" value="2"/>
</dbReference>
<dbReference type="PANTHER" id="PTHR44329:SF214">
    <property type="entry name" value="PROTEIN KINASE DOMAIN-CONTAINING PROTEIN"/>
    <property type="match status" value="1"/>
</dbReference>
<dbReference type="Proteomes" id="UP000027265">
    <property type="component" value="Unassembled WGS sequence"/>
</dbReference>
<organism evidence="5 6">
    <name type="scientific">Jaapia argillacea MUCL 33604</name>
    <dbReference type="NCBI Taxonomy" id="933084"/>
    <lineage>
        <taxon>Eukaryota</taxon>
        <taxon>Fungi</taxon>
        <taxon>Dikarya</taxon>
        <taxon>Basidiomycota</taxon>
        <taxon>Agaricomycotina</taxon>
        <taxon>Agaricomycetes</taxon>
        <taxon>Agaricomycetidae</taxon>
        <taxon>Jaapiales</taxon>
        <taxon>Jaapiaceae</taxon>
        <taxon>Jaapia</taxon>
    </lineage>
</organism>
<feature type="region of interest" description="Disordered" evidence="2">
    <location>
        <begin position="418"/>
        <end position="438"/>
    </location>
</feature>
<evidence type="ECO:0000259" key="4">
    <source>
        <dbReference type="PROSITE" id="PS50137"/>
    </source>
</evidence>
<dbReference type="PROSITE" id="PS00109">
    <property type="entry name" value="PROTEIN_KINASE_TYR"/>
    <property type="match status" value="1"/>
</dbReference>
<feature type="region of interest" description="Disordered" evidence="2">
    <location>
        <begin position="1"/>
        <end position="39"/>
    </location>
</feature>
<feature type="compositionally biased region" description="Low complexity" evidence="2">
    <location>
        <begin position="506"/>
        <end position="533"/>
    </location>
</feature>
<dbReference type="EMBL" id="KL197725">
    <property type="protein sequence ID" value="KDQ55511.1"/>
    <property type="molecule type" value="Genomic_DNA"/>
</dbReference>
<keyword evidence="1" id="KW-0694">RNA-binding</keyword>
<evidence type="ECO:0000313" key="5">
    <source>
        <dbReference type="EMBL" id="KDQ55511.1"/>
    </source>
</evidence>
<dbReference type="SUPFAM" id="SSF54768">
    <property type="entry name" value="dsRNA-binding domain-like"/>
    <property type="match status" value="2"/>
</dbReference>
<feature type="compositionally biased region" description="Polar residues" evidence="2">
    <location>
        <begin position="20"/>
        <end position="39"/>
    </location>
</feature>
<dbReference type="Pfam" id="PF00035">
    <property type="entry name" value="dsrm"/>
    <property type="match status" value="2"/>
</dbReference>
<dbReference type="GO" id="GO:0003723">
    <property type="term" value="F:RNA binding"/>
    <property type="evidence" value="ECO:0007669"/>
    <property type="project" value="UniProtKB-UniRule"/>
</dbReference>
<dbReference type="HOGENOM" id="CLU_402812_0_0_1"/>
<evidence type="ECO:0000256" key="2">
    <source>
        <dbReference type="SAM" id="MobiDB-lite"/>
    </source>
</evidence>
<dbReference type="Pfam" id="PF07714">
    <property type="entry name" value="PK_Tyr_Ser-Thr"/>
    <property type="match status" value="1"/>
</dbReference>
<dbReference type="SUPFAM" id="SSF56112">
    <property type="entry name" value="Protein kinase-like (PK-like)"/>
    <property type="match status" value="1"/>
</dbReference>
<name>A0A067PYT5_9AGAM</name>
<dbReference type="PANTHER" id="PTHR44329">
    <property type="entry name" value="SERINE/THREONINE-PROTEIN KINASE TNNI3K-RELATED"/>
    <property type="match status" value="1"/>
</dbReference>
<dbReference type="InterPro" id="IPR008266">
    <property type="entry name" value="Tyr_kinase_AS"/>
</dbReference>
<keyword evidence="6" id="KW-1185">Reference proteome</keyword>
<dbReference type="InParanoid" id="A0A067PYT5"/>
<dbReference type="GO" id="GO:0005524">
    <property type="term" value="F:ATP binding"/>
    <property type="evidence" value="ECO:0007669"/>
    <property type="project" value="InterPro"/>
</dbReference>
<dbReference type="InterPro" id="IPR051681">
    <property type="entry name" value="Ser/Thr_Kinases-Pseudokinases"/>
</dbReference>
<accession>A0A067PYT5</accession>
<evidence type="ECO:0000313" key="6">
    <source>
        <dbReference type="Proteomes" id="UP000027265"/>
    </source>
</evidence>
<feature type="compositionally biased region" description="Pro residues" evidence="2">
    <location>
        <begin position="576"/>
        <end position="588"/>
    </location>
</feature>
<feature type="compositionally biased region" description="Basic and acidic residues" evidence="2">
    <location>
        <begin position="1"/>
        <end position="13"/>
    </location>
</feature>
<feature type="domain" description="Protein kinase" evidence="3">
    <location>
        <begin position="153"/>
        <end position="417"/>
    </location>
</feature>
<proteinExistence type="predicted"/>
<gene>
    <name evidence="5" type="ORF">JAAARDRAFT_37524</name>
</gene>
<evidence type="ECO:0000259" key="3">
    <source>
        <dbReference type="PROSITE" id="PS50011"/>
    </source>
</evidence>
<protein>
    <submittedName>
        <fullName evidence="5">Uncharacterized protein</fullName>
    </submittedName>
</protein>
<dbReference type="InterPro" id="IPR001245">
    <property type="entry name" value="Ser-Thr/Tyr_kinase_cat_dom"/>
</dbReference>
<dbReference type="InterPro" id="IPR014720">
    <property type="entry name" value="dsRBD_dom"/>
</dbReference>
<dbReference type="PROSITE" id="PS50137">
    <property type="entry name" value="DS_RBD"/>
    <property type="match status" value="2"/>
</dbReference>
<dbReference type="Gene3D" id="3.30.160.20">
    <property type="match status" value="2"/>
</dbReference>
<dbReference type="OrthoDB" id="4062651at2759"/>
<dbReference type="GO" id="GO:0004674">
    <property type="term" value="F:protein serine/threonine kinase activity"/>
    <property type="evidence" value="ECO:0007669"/>
    <property type="project" value="TreeGrafter"/>
</dbReference>
<dbReference type="InterPro" id="IPR000719">
    <property type="entry name" value="Prot_kinase_dom"/>
</dbReference>
<reference evidence="6" key="1">
    <citation type="journal article" date="2014" name="Proc. Natl. Acad. Sci. U.S.A.">
        <title>Extensive sampling of basidiomycete genomes demonstrates inadequacy of the white-rot/brown-rot paradigm for wood decay fungi.</title>
        <authorList>
            <person name="Riley R."/>
            <person name="Salamov A.A."/>
            <person name="Brown D.W."/>
            <person name="Nagy L.G."/>
            <person name="Floudas D."/>
            <person name="Held B.W."/>
            <person name="Levasseur A."/>
            <person name="Lombard V."/>
            <person name="Morin E."/>
            <person name="Otillar R."/>
            <person name="Lindquist E.A."/>
            <person name="Sun H."/>
            <person name="LaButti K.M."/>
            <person name="Schmutz J."/>
            <person name="Jabbour D."/>
            <person name="Luo H."/>
            <person name="Baker S.E."/>
            <person name="Pisabarro A.G."/>
            <person name="Walton J.D."/>
            <person name="Blanchette R.A."/>
            <person name="Henrissat B."/>
            <person name="Martin F."/>
            <person name="Cullen D."/>
            <person name="Hibbett D.S."/>
            <person name="Grigoriev I.V."/>
        </authorList>
    </citation>
    <scope>NUCLEOTIDE SEQUENCE [LARGE SCALE GENOMIC DNA]</scope>
    <source>
        <strain evidence="6">MUCL 33604</strain>
    </source>
</reference>
<feature type="domain" description="DRBM" evidence="4">
    <location>
        <begin position="594"/>
        <end position="661"/>
    </location>
</feature>
<dbReference type="Gene3D" id="1.10.510.10">
    <property type="entry name" value="Transferase(Phosphotransferase) domain 1"/>
    <property type="match status" value="1"/>
</dbReference>
<feature type="domain" description="DRBM" evidence="4">
    <location>
        <begin position="676"/>
        <end position="746"/>
    </location>
</feature>
<dbReference type="AlphaFoldDB" id="A0A067PYT5"/>
<evidence type="ECO:0000256" key="1">
    <source>
        <dbReference type="PROSITE-ProRule" id="PRU00266"/>
    </source>
</evidence>
<dbReference type="PROSITE" id="PS50011">
    <property type="entry name" value="PROTEIN_KINASE_DOM"/>
    <property type="match status" value="1"/>
</dbReference>
<dbReference type="InterPro" id="IPR011009">
    <property type="entry name" value="Kinase-like_dom_sf"/>
</dbReference>
<feature type="region of interest" description="Disordered" evidence="2">
    <location>
        <begin position="467"/>
        <end position="588"/>
    </location>
</feature>
<dbReference type="STRING" id="933084.A0A067PYT5"/>